<dbReference type="PANTHER" id="PTHR43058">
    <property type="entry name" value="SLR0655 PROTEIN"/>
    <property type="match status" value="1"/>
</dbReference>
<dbReference type="OrthoDB" id="9815163at2"/>
<protein>
    <submittedName>
        <fullName evidence="3">DUF427 domain-containing protein</fullName>
    </submittedName>
</protein>
<dbReference type="InterPro" id="IPR038694">
    <property type="entry name" value="DUF427_sf"/>
</dbReference>
<dbReference type="InterPro" id="IPR007361">
    <property type="entry name" value="DUF427"/>
</dbReference>
<feature type="compositionally biased region" description="Basic and acidic residues" evidence="1">
    <location>
        <begin position="1"/>
        <end position="16"/>
    </location>
</feature>
<proteinExistence type="predicted"/>
<evidence type="ECO:0000313" key="4">
    <source>
        <dbReference type="Proteomes" id="UP000448199"/>
    </source>
</evidence>
<sequence length="168" mass="19185">MAATDHPEPDPVREGQESVWDYPRPAIAERSNRHIVIRHKGITLADTRQAWRTLETSHPPTYYLPPDDVAVEYLSANRHRSLCEWKGQARYWDVVMGDDRIEAACWSYIEPTADFAPIAGYFAFYPEPFDHCLVDGEQVMPQPGGFYGGWITSREAGPFKGIPGSRFW</sequence>
<accession>A0A844XRA5</accession>
<dbReference type="Gene3D" id="2.170.150.40">
    <property type="entry name" value="Domain of unknown function (DUF427)"/>
    <property type="match status" value="1"/>
</dbReference>
<reference evidence="3 4" key="1">
    <citation type="submission" date="2019-12" db="EMBL/GenBank/DDBJ databases">
        <title>Genomic-based taxomic classification of the family Erythrobacteraceae.</title>
        <authorList>
            <person name="Xu L."/>
        </authorList>
    </citation>
    <scope>NUCLEOTIDE SEQUENCE [LARGE SCALE GENOMIC DNA]</scope>
    <source>
        <strain evidence="3 4">DSM 17792</strain>
    </source>
</reference>
<dbReference type="PANTHER" id="PTHR43058:SF1">
    <property type="entry name" value="DUF427 DOMAIN-CONTAINING PROTEIN"/>
    <property type="match status" value="1"/>
</dbReference>
<organism evidence="3 4">
    <name type="scientific">Qipengyuania vulgaris</name>
    <dbReference type="NCBI Taxonomy" id="291985"/>
    <lineage>
        <taxon>Bacteria</taxon>
        <taxon>Pseudomonadati</taxon>
        <taxon>Pseudomonadota</taxon>
        <taxon>Alphaproteobacteria</taxon>
        <taxon>Sphingomonadales</taxon>
        <taxon>Erythrobacteraceae</taxon>
        <taxon>Qipengyuania</taxon>
    </lineage>
</organism>
<dbReference type="Pfam" id="PF04248">
    <property type="entry name" value="NTP_transf_9"/>
    <property type="match status" value="1"/>
</dbReference>
<keyword evidence="4" id="KW-1185">Reference proteome</keyword>
<evidence type="ECO:0000313" key="3">
    <source>
        <dbReference type="EMBL" id="MXO48665.1"/>
    </source>
</evidence>
<dbReference type="EMBL" id="WTYC01000005">
    <property type="protein sequence ID" value="MXO48665.1"/>
    <property type="molecule type" value="Genomic_DNA"/>
</dbReference>
<evidence type="ECO:0000256" key="1">
    <source>
        <dbReference type="SAM" id="MobiDB-lite"/>
    </source>
</evidence>
<dbReference type="RefSeq" id="WP_160728410.1">
    <property type="nucleotide sequence ID" value="NZ_WTYC01000005.1"/>
</dbReference>
<comment type="caution">
    <text evidence="3">The sequence shown here is derived from an EMBL/GenBank/DDBJ whole genome shotgun (WGS) entry which is preliminary data.</text>
</comment>
<evidence type="ECO:0000259" key="2">
    <source>
        <dbReference type="Pfam" id="PF04248"/>
    </source>
</evidence>
<gene>
    <name evidence="3" type="ORF">GRI69_10395</name>
</gene>
<dbReference type="AlphaFoldDB" id="A0A844XRA5"/>
<dbReference type="Proteomes" id="UP000448199">
    <property type="component" value="Unassembled WGS sequence"/>
</dbReference>
<name>A0A844XRA5_9SPHN</name>
<feature type="domain" description="DUF427" evidence="2">
    <location>
        <begin position="36"/>
        <end position="127"/>
    </location>
</feature>
<feature type="region of interest" description="Disordered" evidence="1">
    <location>
        <begin position="1"/>
        <end position="21"/>
    </location>
</feature>